<dbReference type="PROSITE" id="PS00409">
    <property type="entry name" value="PROKAR_NTER_METHYL"/>
    <property type="match status" value="1"/>
</dbReference>
<dbReference type="EMBL" id="CYHB01000001">
    <property type="protein sequence ID" value="CUA83800.1"/>
    <property type="molecule type" value="Genomic_DNA"/>
</dbReference>
<reference evidence="2" key="1">
    <citation type="submission" date="2015-08" db="EMBL/GenBank/DDBJ databases">
        <authorList>
            <person name="Varghese N."/>
        </authorList>
    </citation>
    <scope>NUCLEOTIDE SEQUENCE [LARGE SCALE GENOMIC DNA]</scope>
    <source>
        <strain evidence="2">DSM 27808</strain>
    </source>
</reference>
<dbReference type="NCBIfam" id="TIGR02532">
    <property type="entry name" value="IV_pilin_GFxxxE"/>
    <property type="match status" value="1"/>
</dbReference>
<dbReference type="Proteomes" id="UP000182598">
    <property type="component" value="Unassembled WGS sequence"/>
</dbReference>
<dbReference type="OrthoDB" id="5296662at2"/>
<gene>
    <name evidence="1" type="ORF">Ga0061064_0774</name>
</gene>
<protein>
    <submittedName>
        <fullName evidence="1">Prepilin-type N-terminal cleavage/methylation domain</fullName>
    </submittedName>
</protein>
<sequence length="203" mass="22193">MLKQRGLSLVELMITITLGLILMAALTSVFSSTIGTNSRSLKLSQLQEEATAVMDLLIGDLKRTGYRANAHLLIVDPDNAVAGFNNTITVSQHPDETANSCIIFDYDANNNAVHDGDTERFGYRLRNGQIQRRSAGLGCADAGWEGLTSPDLIQVDVLEFVLTERMIDVVNEQVVDVLAVVSLPSDEQVTREIATEVVIRNAY</sequence>
<keyword evidence="2" id="KW-1185">Reference proteome</keyword>
<dbReference type="RefSeq" id="WP_055438423.1">
    <property type="nucleotide sequence ID" value="NZ_CYHB01000001.1"/>
</dbReference>
<evidence type="ECO:0000313" key="2">
    <source>
        <dbReference type="Proteomes" id="UP000182598"/>
    </source>
</evidence>
<proteinExistence type="predicted"/>
<dbReference type="AlphaFoldDB" id="A0A0K6GZ07"/>
<evidence type="ECO:0000313" key="1">
    <source>
        <dbReference type="EMBL" id="CUA83800.1"/>
    </source>
</evidence>
<organism evidence="1 2">
    <name type="scientific">Pseudidiomarina woesei</name>
    <dbReference type="NCBI Taxonomy" id="1381080"/>
    <lineage>
        <taxon>Bacteria</taxon>
        <taxon>Pseudomonadati</taxon>
        <taxon>Pseudomonadota</taxon>
        <taxon>Gammaproteobacteria</taxon>
        <taxon>Alteromonadales</taxon>
        <taxon>Idiomarinaceae</taxon>
        <taxon>Pseudidiomarina</taxon>
    </lineage>
</organism>
<dbReference type="Pfam" id="PF07963">
    <property type="entry name" value="N_methyl"/>
    <property type="match status" value="1"/>
</dbReference>
<dbReference type="InterPro" id="IPR012902">
    <property type="entry name" value="N_methyl_site"/>
</dbReference>
<name>A0A0K6GZ07_9GAMM</name>
<accession>A0A0K6GZ07</accession>